<evidence type="ECO:0000313" key="3">
    <source>
        <dbReference type="Proteomes" id="UP000593575"/>
    </source>
</evidence>
<dbReference type="AlphaFoldDB" id="A0A7J9INL6"/>
<protein>
    <submittedName>
        <fullName evidence="2">Uncharacterized protein</fullName>
    </submittedName>
</protein>
<dbReference type="EMBL" id="JABFAE010000002">
    <property type="protein sequence ID" value="MBA0823749.1"/>
    <property type="molecule type" value="Genomic_DNA"/>
</dbReference>
<organism evidence="2 3">
    <name type="scientific">Gossypium armourianum</name>
    <dbReference type="NCBI Taxonomy" id="34283"/>
    <lineage>
        <taxon>Eukaryota</taxon>
        <taxon>Viridiplantae</taxon>
        <taxon>Streptophyta</taxon>
        <taxon>Embryophyta</taxon>
        <taxon>Tracheophyta</taxon>
        <taxon>Spermatophyta</taxon>
        <taxon>Magnoliopsida</taxon>
        <taxon>eudicotyledons</taxon>
        <taxon>Gunneridae</taxon>
        <taxon>Pentapetalae</taxon>
        <taxon>rosids</taxon>
        <taxon>malvids</taxon>
        <taxon>Malvales</taxon>
        <taxon>Malvaceae</taxon>
        <taxon>Malvoideae</taxon>
        <taxon>Gossypium</taxon>
    </lineage>
</organism>
<keyword evidence="3" id="KW-1185">Reference proteome</keyword>
<feature type="region of interest" description="Disordered" evidence="1">
    <location>
        <begin position="23"/>
        <end position="45"/>
    </location>
</feature>
<dbReference type="Proteomes" id="UP000593575">
    <property type="component" value="Unassembled WGS sequence"/>
</dbReference>
<accession>A0A7J9INL6</accession>
<gene>
    <name evidence="2" type="ORF">Goarm_020456</name>
</gene>
<sequence length="45" mass="5206">MSTAYSFGWIKRDGEWICNPERAHQAQQATTNHQGEWAPLEYAPQ</sequence>
<evidence type="ECO:0000256" key="1">
    <source>
        <dbReference type="SAM" id="MobiDB-lite"/>
    </source>
</evidence>
<proteinExistence type="predicted"/>
<comment type="caution">
    <text evidence="2">The sequence shown here is derived from an EMBL/GenBank/DDBJ whole genome shotgun (WGS) entry which is preliminary data.</text>
</comment>
<evidence type="ECO:0000313" key="2">
    <source>
        <dbReference type="EMBL" id="MBA0823749.1"/>
    </source>
</evidence>
<name>A0A7J9INL6_9ROSI</name>
<reference evidence="2 3" key="1">
    <citation type="journal article" date="2019" name="Genome Biol. Evol.">
        <title>Insights into the evolution of the New World diploid cottons (Gossypium, subgenus Houzingenia) based on genome sequencing.</title>
        <authorList>
            <person name="Grover C.E."/>
            <person name="Arick M.A. 2nd"/>
            <person name="Thrash A."/>
            <person name="Conover J.L."/>
            <person name="Sanders W.S."/>
            <person name="Peterson D.G."/>
            <person name="Frelichowski J.E."/>
            <person name="Scheffler J.A."/>
            <person name="Scheffler B.E."/>
            <person name="Wendel J.F."/>
        </authorList>
    </citation>
    <scope>NUCLEOTIDE SEQUENCE [LARGE SCALE GENOMIC DNA]</scope>
    <source>
        <strain evidence="2">6</strain>
        <tissue evidence="2">Leaf</tissue>
    </source>
</reference>
<feature type="compositionally biased region" description="Low complexity" evidence="1">
    <location>
        <begin position="25"/>
        <end position="34"/>
    </location>
</feature>